<name>A0ABV4XE17_9CYAN</name>
<organism evidence="2 3">
    <name type="scientific">Floridaenema aerugineum BLCC-F46</name>
    <dbReference type="NCBI Taxonomy" id="3153654"/>
    <lineage>
        <taxon>Bacteria</taxon>
        <taxon>Bacillati</taxon>
        <taxon>Cyanobacteriota</taxon>
        <taxon>Cyanophyceae</taxon>
        <taxon>Oscillatoriophycideae</taxon>
        <taxon>Aerosakkonematales</taxon>
        <taxon>Aerosakkonemataceae</taxon>
        <taxon>Floridanema</taxon>
        <taxon>Floridanema aerugineum</taxon>
    </lineage>
</organism>
<dbReference type="RefSeq" id="WP_413274052.1">
    <property type="nucleotide sequence ID" value="NZ_JBHFNQ010000217.1"/>
</dbReference>
<evidence type="ECO:0000313" key="3">
    <source>
        <dbReference type="Proteomes" id="UP001576774"/>
    </source>
</evidence>
<reference evidence="2 3" key="1">
    <citation type="submission" date="2024-09" db="EMBL/GenBank/DDBJ databases">
        <title>Floridaenema gen nov. (Aerosakkonemataceae, Aerosakkonematales ord. nov., Cyanobacteria) from benthic tropical and subtropical fresh waters, with the description of four new species.</title>
        <authorList>
            <person name="Moretto J.A."/>
            <person name="Berthold D.E."/>
            <person name="Lefler F.W."/>
            <person name="Huang I.-S."/>
            <person name="Laughinghouse H. IV."/>
        </authorList>
    </citation>
    <scope>NUCLEOTIDE SEQUENCE [LARGE SCALE GENOMIC DNA]</scope>
    <source>
        <strain evidence="2 3">BLCC-F46</strain>
    </source>
</reference>
<dbReference type="Proteomes" id="UP001576774">
    <property type="component" value="Unassembled WGS sequence"/>
</dbReference>
<dbReference type="EMBL" id="JBHFNQ010000217">
    <property type="protein sequence ID" value="MFB2881058.1"/>
    <property type="molecule type" value="Genomic_DNA"/>
</dbReference>
<gene>
    <name evidence="2" type="ORF">ACE1CC_29770</name>
</gene>
<proteinExistence type="predicted"/>
<accession>A0ABV4XE17</accession>
<evidence type="ECO:0000256" key="1">
    <source>
        <dbReference type="SAM" id="MobiDB-lite"/>
    </source>
</evidence>
<feature type="region of interest" description="Disordered" evidence="1">
    <location>
        <begin position="55"/>
        <end position="106"/>
    </location>
</feature>
<dbReference type="Pfam" id="PF06051">
    <property type="entry name" value="DUF928"/>
    <property type="match status" value="1"/>
</dbReference>
<protein>
    <submittedName>
        <fullName evidence="2">DUF928 domain-containing protein</fullName>
    </submittedName>
</protein>
<dbReference type="InterPro" id="IPR010328">
    <property type="entry name" value="DUF928"/>
</dbReference>
<keyword evidence="3" id="KW-1185">Reference proteome</keyword>
<sequence length="284" mass="31305">MINSRQQNPLILSIISMLLVTLVTPSKSSHYHLFKRISIELFNSHALAQSLPGDIQYTPPDRGAPGATGSGGARAHEKPTILESEDNWTRTRGTAAPPPASIQTVPKQCIPTTPTLLVPQNHLGLTTSSNPTVLWYLQNKDVEIMVFELRKAGEKEPIYAEQLQPSAGIIEMKLPKDKVELEIGTQYIWSVSVPCITEGKRRKISVEAGIQRVAPPPELTQQLSQATTPQQKARVFAQQGYWYDALDTLSTAFTANPNQSTYGDILSLLDQVGLNEIVKKEGQR</sequence>
<comment type="caution">
    <text evidence="2">The sequence shown here is derived from an EMBL/GenBank/DDBJ whole genome shotgun (WGS) entry which is preliminary data.</text>
</comment>
<evidence type="ECO:0000313" key="2">
    <source>
        <dbReference type="EMBL" id="MFB2881058.1"/>
    </source>
</evidence>